<reference evidence="2 3" key="1">
    <citation type="submission" date="2021-05" db="EMBL/GenBank/DDBJ databases">
        <title>Genome Assembly of Synthetic Allotetraploid Brassica napus Reveals Homoeologous Exchanges between Subgenomes.</title>
        <authorList>
            <person name="Davis J.T."/>
        </authorList>
    </citation>
    <scope>NUCLEOTIDE SEQUENCE [LARGE SCALE GENOMIC DNA]</scope>
    <source>
        <strain evidence="3">cv. Da-Ae</strain>
        <tissue evidence="2">Seedling</tissue>
    </source>
</reference>
<feature type="region of interest" description="Disordered" evidence="1">
    <location>
        <begin position="1"/>
        <end position="26"/>
    </location>
</feature>
<accession>A0ABQ7Z8C5</accession>
<evidence type="ECO:0000313" key="3">
    <source>
        <dbReference type="Proteomes" id="UP000824890"/>
    </source>
</evidence>
<dbReference type="EMBL" id="JAGKQM010000015">
    <property type="protein sequence ID" value="KAH0876351.1"/>
    <property type="molecule type" value="Genomic_DNA"/>
</dbReference>
<proteinExistence type="predicted"/>
<dbReference type="PANTHER" id="PTHR47068:SF1">
    <property type="entry name" value="OS02G0659100 PROTEIN"/>
    <property type="match status" value="1"/>
</dbReference>
<organism evidence="2 3">
    <name type="scientific">Brassica napus</name>
    <name type="common">Rape</name>
    <dbReference type="NCBI Taxonomy" id="3708"/>
    <lineage>
        <taxon>Eukaryota</taxon>
        <taxon>Viridiplantae</taxon>
        <taxon>Streptophyta</taxon>
        <taxon>Embryophyta</taxon>
        <taxon>Tracheophyta</taxon>
        <taxon>Spermatophyta</taxon>
        <taxon>Magnoliopsida</taxon>
        <taxon>eudicotyledons</taxon>
        <taxon>Gunneridae</taxon>
        <taxon>Pentapetalae</taxon>
        <taxon>rosids</taxon>
        <taxon>malvids</taxon>
        <taxon>Brassicales</taxon>
        <taxon>Brassicaceae</taxon>
        <taxon>Brassiceae</taxon>
        <taxon>Brassica</taxon>
    </lineage>
</organism>
<sequence>MACQKQQHVSRGQHDEGNMSRPSWKRERSNHLINLSPNQDEELANCLVLLSNSGDHYNSGGHHNKHGHGKGKTIKKQKTSQSFQCKACKKVFTSHQALALGGHKRCHWLTPSTYFLMTPLHDSSFAARSQMLEQPSLDLNLACQEYSVDPTVMRVGSDDGGNNHNATAPDSWLKLARGDWS</sequence>
<comment type="caution">
    <text evidence="2">The sequence shown here is derived from an EMBL/GenBank/DDBJ whole genome shotgun (WGS) entry which is preliminary data.</text>
</comment>
<evidence type="ECO:0000256" key="1">
    <source>
        <dbReference type="SAM" id="MobiDB-lite"/>
    </source>
</evidence>
<feature type="compositionally biased region" description="Polar residues" evidence="1">
    <location>
        <begin position="1"/>
        <end position="10"/>
    </location>
</feature>
<name>A0ABQ7Z8C5_BRANA</name>
<feature type="compositionally biased region" description="Basic and acidic residues" evidence="1">
    <location>
        <begin position="12"/>
        <end position="26"/>
    </location>
</feature>
<gene>
    <name evidence="2" type="ORF">HID58_063745</name>
</gene>
<dbReference type="Proteomes" id="UP000824890">
    <property type="component" value="Unassembled WGS sequence"/>
</dbReference>
<dbReference type="PANTHER" id="PTHR47068">
    <property type="entry name" value="OS02G0659100 PROTEIN"/>
    <property type="match status" value="1"/>
</dbReference>
<evidence type="ECO:0000313" key="2">
    <source>
        <dbReference type="EMBL" id="KAH0876351.1"/>
    </source>
</evidence>
<evidence type="ECO:0008006" key="4">
    <source>
        <dbReference type="Google" id="ProtNLM"/>
    </source>
</evidence>
<protein>
    <recommendedName>
        <fullName evidence="4">C2H2-type domain-containing protein</fullName>
    </recommendedName>
</protein>
<keyword evidence="3" id="KW-1185">Reference proteome</keyword>